<dbReference type="EMBL" id="AP022593">
    <property type="protein sequence ID" value="BBY47478.1"/>
    <property type="molecule type" value="Genomic_DNA"/>
</dbReference>
<accession>A0A7I7RS91</accession>
<gene>
    <name evidence="1" type="ORF">MARA_09460</name>
</gene>
<geneLocation type="plasmid" evidence="2">
    <name>pjcm18538 dna</name>
</geneLocation>
<evidence type="ECO:0000313" key="1">
    <source>
        <dbReference type="EMBL" id="BBY47478.1"/>
    </source>
</evidence>
<dbReference type="RefSeq" id="WP_163917403.1">
    <property type="nucleotide sequence ID" value="NZ_AP022593.1"/>
</dbReference>
<dbReference type="AlphaFoldDB" id="A0A7I7RS91"/>
<keyword evidence="2" id="KW-1185">Reference proteome</keyword>
<protein>
    <submittedName>
        <fullName evidence="1">Uncharacterized protein</fullName>
    </submittedName>
</protein>
<dbReference type="Proteomes" id="UP000467428">
    <property type="component" value="Chromosome"/>
</dbReference>
<reference evidence="1 2" key="1">
    <citation type="journal article" date="2019" name="Emerg. Microbes Infect.">
        <title>Comprehensive subspecies identification of 175 nontuberculous mycobacteria species based on 7547 genomic profiles.</title>
        <authorList>
            <person name="Matsumoto Y."/>
            <person name="Kinjo T."/>
            <person name="Motooka D."/>
            <person name="Nabeya D."/>
            <person name="Jung N."/>
            <person name="Uechi K."/>
            <person name="Horii T."/>
            <person name="Iida T."/>
            <person name="Fujita J."/>
            <person name="Nakamura S."/>
        </authorList>
    </citation>
    <scope>NUCLEOTIDE SEQUENCE [LARGE SCALE GENOMIC DNA]</scope>
    <source>
        <strain evidence="1 2">JCM 18538</strain>
    </source>
</reference>
<proteinExistence type="predicted"/>
<sequence>MSVLPDELTGTEQAVLLVLMAEAAPVPNPRLRDLGPELKKNHRDRLRDKGLIDVKPGSPMVLELTDAGWKLCRAIIGTDAPDGVRGQNKTLYTLMKALGRYLDHADLALADVFAPVDDYAAVGVSTEGVAPEREGTVGGDVEDRIRSAYRQLARRPGSWVGLVKVRSALPDVSRDEMDTALLRLYQAPGVSLIPEENQKTLTDADRTAAVRIGNKDNHLIAIEP</sequence>
<organism evidence="1 2">
    <name type="scientific">Mycolicibacterium arabiense</name>
    <dbReference type="NCBI Taxonomy" id="1286181"/>
    <lineage>
        <taxon>Bacteria</taxon>
        <taxon>Bacillati</taxon>
        <taxon>Actinomycetota</taxon>
        <taxon>Actinomycetes</taxon>
        <taxon>Mycobacteriales</taxon>
        <taxon>Mycobacteriaceae</taxon>
        <taxon>Mycolicibacterium</taxon>
    </lineage>
</organism>
<name>A0A7I7RS91_9MYCO</name>
<evidence type="ECO:0000313" key="2">
    <source>
        <dbReference type="Proteomes" id="UP000467428"/>
    </source>
</evidence>
<dbReference type="KEGG" id="marz:MARA_09460"/>